<dbReference type="SUPFAM" id="SSF57850">
    <property type="entry name" value="RING/U-box"/>
    <property type="match status" value="1"/>
</dbReference>
<comment type="pathway">
    <text evidence="2">Protein modification; protein ubiquitination.</text>
</comment>
<sequence>MSSPANNIKPEFTFSPLKFNPLKTFNFTPLQVSRVSQLDSQLLDKELQNLLKDQFWQSFTLLKSTFKSKFEGEVSLILKSLCFYFSMIKNSSSDPSKGSYGNKLQNLKFNFSGEENKKQSKSFINKKILAFYLLSIGLPYLINKLLTYLQKNQWNFEENSIKQKVLIGLQKFQSFLKYASFLNYCAFLVDGKYLTLVGRVLRMRLIYDKKLSNRQISYEFLNRQLIWDAFSEFLMFLIPLINIQKLQTNFRKLVQSKSKSSSDNSTILSKLSSDKCAICYYEKYLNASSMDLGQGGNDQLNAKFLGDEDCTLQLAYQSNCGHLFCYACISTNLKQDSDYNCIVCDQRVTNIERYNEINE</sequence>
<dbReference type="GO" id="GO:0016562">
    <property type="term" value="P:protein import into peroxisome matrix, receptor recycling"/>
    <property type="evidence" value="ECO:0007669"/>
    <property type="project" value="UniProtKB-ARBA"/>
</dbReference>
<dbReference type="GO" id="GO:0008270">
    <property type="term" value="F:zinc ion binding"/>
    <property type="evidence" value="ECO:0007669"/>
    <property type="project" value="UniProtKB-KW"/>
</dbReference>
<comment type="similarity">
    <text evidence="3">Belongs to the pex2/pex10/pex12 family.</text>
</comment>
<keyword evidence="10" id="KW-0862">Zinc</keyword>
<dbReference type="GO" id="GO:0016567">
    <property type="term" value="P:protein ubiquitination"/>
    <property type="evidence" value="ECO:0007669"/>
    <property type="project" value="UniProtKB-ARBA"/>
</dbReference>
<evidence type="ECO:0000256" key="11">
    <source>
        <dbReference type="ARBA" id="ARBA00022927"/>
    </source>
</evidence>
<dbReference type="AlphaFoldDB" id="A0A137PCL3"/>
<reference evidence="21 22" key="1">
    <citation type="journal article" date="2015" name="Genome Biol. Evol.">
        <title>Phylogenomic analyses indicate that early fungi evolved digesting cell walls of algal ancestors of land plants.</title>
        <authorList>
            <person name="Chang Y."/>
            <person name="Wang S."/>
            <person name="Sekimoto S."/>
            <person name="Aerts A.L."/>
            <person name="Choi C."/>
            <person name="Clum A."/>
            <person name="LaButti K.M."/>
            <person name="Lindquist E.A."/>
            <person name="Yee Ngan C."/>
            <person name="Ohm R.A."/>
            <person name="Salamov A.A."/>
            <person name="Grigoriev I.V."/>
            <person name="Spatafora J.W."/>
            <person name="Berbee M.L."/>
        </authorList>
    </citation>
    <scope>NUCLEOTIDE SEQUENCE [LARGE SCALE GENOMIC DNA]</scope>
    <source>
        <strain evidence="21 22">NRRL 28638</strain>
    </source>
</reference>
<evidence type="ECO:0000313" key="21">
    <source>
        <dbReference type="EMBL" id="KXN72730.1"/>
    </source>
</evidence>
<protein>
    <recommendedName>
        <fullName evidence="17">RING-type E3 ubiquitin transferase (cysteine targeting)</fullName>
        <ecNumber evidence="17">2.3.2.36</ecNumber>
    </recommendedName>
    <alternativeName>
        <fullName evidence="15">Peroxin-2</fullName>
    </alternativeName>
</protein>
<evidence type="ECO:0000256" key="18">
    <source>
        <dbReference type="PROSITE-ProRule" id="PRU00175"/>
    </source>
</evidence>
<comment type="subcellular location">
    <subcellularLocation>
        <location evidence="1">Peroxisome membrane</location>
        <topology evidence="1">Multi-pass membrane protein</topology>
    </subcellularLocation>
</comment>
<dbReference type="InterPro" id="IPR017907">
    <property type="entry name" value="Znf_RING_CS"/>
</dbReference>
<evidence type="ECO:0000256" key="2">
    <source>
        <dbReference type="ARBA" id="ARBA00004906"/>
    </source>
</evidence>
<evidence type="ECO:0000256" key="9">
    <source>
        <dbReference type="ARBA" id="ARBA00022786"/>
    </source>
</evidence>
<evidence type="ECO:0000256" key="7">
    <source>
        <dbReference type="ARBA" id="ARBA00022723"/>
    </source>
</evidence>
<dbReference type="EMBL" id="KQ964448">
    <property type="protein sequence ID" value="KXN72730.1"/>
    <property type="molecule type" value="Genomic_DNA"/>
</dbReference>
<keyword evidence="7" id="KW-0479">Metal-binding</keyword>
<dbReference type="GO" id="GO:0005778">
    <property type="term" value="C:peroxisomal membrane"/>
    <property type="evidence" value="ECO:0007669"/>
    <property type="project" value="UniProtKB-SubCell"/>
</dbReference>
<keyword evidence="9" id="KW-0833">Ubl conjugation pathway</keyword>
<evidence type="ECO:0000256" key="8">
    <source>
        <dbReference type="ARBA" id="ARBA00022771"/>
    </source>
</evidence>
<proteinExistence type="inferred from homology"/>
<dbReference type="InterPro" id="IPR013083">
    <property type="entry name" value="Znf_RING/FYVE/PHD"/>
</dbReference>
<evidence type="ECO:0000256" key="1">
    <source>
        <dbReference type="ARBA" id="ARBA00004585"/>
    </source>
</evidence>
<accession>A0A137PCL3</accession>
<dbReference type="InterPro" id="IPR006845">
    <property type="entry name" value="Pex_N"/>
</dbReference>
<keyword evidence="12 19" id="KW-1133">Transmembrane helix</keyword>
<evidence type="ECO:0000256" key="13">
    <source>
        <dbReference type="ARBA" id="ARBA00023136"/>
    </source>
</evidence>
<evidence type="ECO:0000256" key="17">
    <source>
        <dbReference type="ARBA" id="ARBA00034523"/>
    </source>
</evidence>
<keyword evidence="22" id="KW-1185">Reference proteome</keyword>
<dbReference type="Pfam" id="PF04757">
    <property type="entry name" value="Pex2_Pex12"/>
    <property type="match status" value="1"/>
</dbReference>
<evidence type="ECO:0000256" key="12">
    <source>
        <dbReference type="ARBA" id="ARBA00022989"/>
    </source>
</evidence>
<keyword evidence="6 19" id="KW-0812">Transmembrane</keyword>
<organism evidence="21 22">
    <name type="scientific">Conidiobolus coronatus (strain ATCC 28846 / CBS 209.66 / NRRL 28638)</name>
    <name type="common">Delacroixia coronata</name>
    <dbReference type="NCBI Taxonomy" id="796925"/>
    <lineage>
        <taxon>Eukaryota</taxon>
        <taxon>Fungi</taxon>
        <taxon>Fungi incertae sedis</taxon>
        <taxon>Zoopagomycota</taxon>
        <taxon>Entomophthoromycotina</taxon>
        <taxon>Entomophthoromycetes</taxon>
        <taxon>Entomophthorales</taxon>
        <taxon>Ancylistaceae</taxon>
        <taxon>Conidiobolus</taxon>
    </lineage>
</organism>
<evidence type="ECO:0000256" key="19">
    <source>
        <dbReference type="SAM" id="Phobius"/>
    </source>
</evidence>
<dbReference type="STRING" id="796925.A0A137PCL3"/>
<dbReference type="InterPro" id="IPR025654">
    <property type="entry name" value="PEX2/10"/>
</dbReference>
<evidence type="ECO:0000256" key="6">
    <source>
        <dbReference type="ARBA" id="ARBA00022692"/>
    </source>
</evidence>
<dbReference type="OMA" id="WHGLMEL"/>
<name>A0A137PCL3_CONC2</name>
<evidence type="ECO:0000256" key="16">
    <source>
        <dbReference type="ARBA" id="ARBA00034438"/>
    </source>
</evidence>
<dbReference type="InterPro" id="IPR001841">
    <property type="entry name" value="Znf_RING"/>
</dbReference>
<evidence type="ECO:0000313" key="22">
    <source>
        <dbReference type="Proteomes" id="UP000070444"/>
    </source>
</evidence>
<dbReference type="PROSITE" id="PS50089">
    <property type="entry name" value="ZF_RING_2"/>
    <property type="match status" value="1"/>
</dbReference>
<feature type="transmembrane region" description="Helical" evidence="19">
    <location>
        <begin position="128"/>
        <end position="149"/>
    </location>
</feature>
<dbReference type="PROSITE" id="PS00518">
    <property type="entry name" value="ZF_RING_1"/>
    <property type="match status" value="1"/>
</dbReference>
<keyword evidence="14" id="KW-0576">Peroxisome</keyword>
<keyword evidence="8 18" id="KW-0863">Zinc-finger</keyword>
<gene>
    <name evidence="21" type="ORF">CONCODRAFT_83909</name>
</gene>
<dbReference type="PANTHER" id="PTHR48178:SF1">
    <property type="entry name" value="PEROXISOME BIOGENESIS FACTOR 2"/>
    <property type="match status" value="1"/>
</dbReference>
<feature type="transmembrane region" description="Helical" evidence="19">
    <location>
        <begin position="181"/>
        <end position="201"/>
    </location>
</feature>
<dbReference type="Proteomes" id="UP000070444">
    <property type="component" value="Unassembled WGS sequence"/>
</dbReference>
<evidence type="ECO:0000256" key="14">
    <source>
        <dbReference type="ARBA" id="ARBA00023140"/>
    </source>
</evidence>
<evidence type="ECO:0000256" key="10">
    <source>
        <dbReference type="ARBA" id="ARBA00022833"/>
    </source>
</evidence>
<evidence type="ECO:0000256" key="5">
    <source>
        <dbReference type="ARBA" id="ARBA00022679"/>
    </source>
</evidence>
<keyword evidence="5" id="KW-0808">Transferase</keyword>
<dbReference type="SMART" id="SM00184">
    <property type="entry name" value="RING"/>
    <property type="match status" value="1"/>
</dbReference>
<evidence type="ECO:0000259" key="20">
    <source>
        <dbReference type="PROSITE" id="PS50089"/>
    </source>
</evidence>
<keyword evidence="11" id="KW-0653">Protein transport</keyword>
<dbReference type="OrthoDB" id="1701437at2759"/>
<dbReference type="Gene3D" id="3.30.40.10">
    <property type="entry name" value="Zinc/RING finger domain, C3HC4 (zinc finger)"/>
    <property type="match status" value="1"/>
</dbReference>
<keyword evidence="4" id="KW-0813">Transport</keyword>
<evidence type="ECO:0000256" key="15">
    <source>
        <dbReference type="ARBA" id="ARBA00032511"/>
    </source>
</evidence>
<dbReference type="PANTHER" id="PTHR48178">
    <property type="entry name" value="PEROXISOME BIOGENESIS FACTOR 2"/>
    <property type="match status" value="1"/>
</dbReference>
<evidence type="ECO:0000256" key="4">
    <source>
        <dbReference type="ARBA" id="ARBA00022448"/>
    </source>
</evidence>
<keyword evidence="13 19" id="KW-0472">Membrane</keyword>
<dbReference type="EC" id="2.3.2.36" evidence="17"/>
<comment type="catalytic activity">
    <reaction evidence="16">
        <text>[E2 ubiquitin-conjugating enzyme]-S-ubiquitinyl-L-cysteine + [acceptor protein]-L-cysteine = [E2 ubiquitin-conjugating enzyme]-L-cysteine + [acceptor protein]-S-ubiquitinyl-L-cysteine.</text>
        <dbReference type="EC" id="2.3.2.36"/>
    </reaction>
</comment>
<evidence type="ECO:0000256" key="3">
    <source>
        <dbReference type="ARBA" id="ARBA00008704"/>
    </source>
</evidence>
<dbReference type="GO" id="GO:0061630">
    <property type="term" value="F:ubiquitin protein ligase activity"/>
    <property type="evidence" value="ECO:0007669"/>
    <property type="project" value="UniProtKB-EC"/>
</dbReference>
<feature type="domain" description="RING-type" evidence="20">
    <location>
        <begin position="276"/>
        <end position="345"/>
    </location>
</feature>